<organism evidence="7 8">
    <name type="scientific">phage Lak_Megaphage_RVC_AP3_GC26</name>
    <dbReference type="NCBI Taxonomy" id="3109225"/>
    <lineage>
        <taxon>Viruses</taxon>
        <taxon>Duplodnaviria</taxon>
        <taxon>Heunggongvirae</taxon>
        <taxon>Uroviricota</taxon>
        <taxon>Caudoviricetes</taxon>
        <taxon>Caudoviricetes code 15 clade</taxon>
    </lineage>
</organism>
<reference evidence="7 8" key="1">
    <citation type="submission" date="2023-11" db="EMBL/GenBank/DDBJ databases">
        <authorList>
            <person name="Cook R."/>
            <person name="Crisci M."/>
            <person name="Pye H."/>
            <person name="Adriaenssens E."/>
            <person name="Santini J."/>
        </authorList>
    </citation>
    <scope>NUCLEOTIDE SEQUENCE [LARGE SCALE GENOMIC DNA]</scope>
    <source>
        <strain evidence="7">Lak_Megaphage_RVC_AP3_GC26</strain>
    </source>
</reference>
<name>A0ABZ0Z0A9_9CAUD</name>
<evidence type="ECO:0000256" key="4">
    <source>
        <dbReference type="ARBA" id="ARBA00023186"/>
    </source>
</evidence>
<evidence type="ECO:0000256" key="1">
    <source>
        <dbReference type="ARBA" id="ARBA00008239"/>
    </source>
</evidence>
<sequence length="679" mass="78177">MQKGNIGVTSQDIFPLIKKFMYNDQDIFIREIVSNAVDASEKLIKVISANEYTANPDDLKVTVTINHEDNTITVSDMGIGMTADEIEKYINQIAFSGANDFLEKYKDIQIIGHFGLGFYSSFMVSSKVEIVSKSYKENSKACRWTCEGTTEFTLKDDDKESVGTDVIMHISDEYKEYVNESKLMELLKKYAEYLPIQIYLKDVPAPTTDSSTGEVTYPESHETKITRDEPLWLKSASELKDEDYIKFYKETFPNRPEPLFWIHINIDTPFTFKGILYFPAFDQKHPIFERKHLNLYCNRVFVTDDVDGVLPDYLSLLHGVIDSPDIPLNVSRSVLQNDANVKKISSHITNKVMSSLRTLMKKDRETYEKKWETIKTFINLGVVTEPNIFDKAKDIILLVDTDNKMYTFDEYYDKVSETQKDKDGKIVYLYTYDTATQYTYIDALKKYGYNILLFNSQYGAFEVHTFEMKLQEKNVTFKRIDADVPENLIKKEDDTTKKEKPVSENIKSMLVSMFDCIELNLPKITHQYIVQQDGKDALPITIVADEFFRRMKEMSMLNNAGMYLENNASIKIIINADSKVVKKIIKIAEKEIGQQINDINEKVKDINTRLEAADTDDAKNSIKKELDNIIAEKKEIINKHAHADSHIHELIDIGLLQYGLLSGEDLAAFVKRSIKMIEK</sequence>
<comment type="similarity">
    <text evidence="1">Belongs to the heat shock protein 90 family.</text>
</comment>
<dbReference type="PANTHER" id="PTHR11528">
    <property type="entry name" value="HEAT SHOCK PROTEIN 90 FAMILY MEMBER"/>
    <property type="match status" value="1"/>
</dbReference>
<dbReference type="Gene3D" id="3.40.50.11260">
    <property type="match status" value="1"/>
</dbReference>
<keyword evidence="3" id="KW-0067">ATP-binding</keyword>
<feature type="coiled-coil region" evidence="5">
    <location>
        <begin position="596"/>
        <end position="639"/>
    </location>
</feature>
<accession>A0ABZ0Z0A9</accession>
<dbReference type="InterPro" id="IPR020568">
    <property type="entry name" value="Ribosomal_Su5_D2-typ_SF"/>
</dbReference>
<dbReference type="Gene3D" id="3.30.230.80">
    <property type="match status" value="1"/>
</dbReference>
<dbReference type="EMBL" id="OR769219">
    <property type="protein sequence ID" value="WQJ51514.1"/>
    <property type="molecule type" value="Genomic_DNA"/>
</dbReference>
<dbReference type="Pfam" id="PF13589">
    <property type="entry name" value="HATPase_c_3"/>
    <property type="match status" value="1"/>
</dbReference>
<dbReference type="PIRSF" id="PIRSF002583">
    <property type="entry name" value="Hsp90"/>
    <property type="match status" value="1"/>
</dbReference>
<keyword evidence="5" id="KW-0175">Coiled coil</keyword>
<dbReference type="InterPro" id="IPR001404">
    <property type="entry name" value="Hsp90_fam"/>
</dbReference>
<evidence type="ECO:0000256" key="5">
    <source>
        <dbReference type="SAM" id="Coils"/>
    </source>
</evidence>
<dbReference type="InterPro" id="IPR036890">
    <property type="entry name" value="HATPase_C_sf"/>
</dbReference>
<dbReference type="SUPFAM" id="SSF54211">
    <property type="entry name" value="Ribosomal protein S5 domain 2-like"/>
    <property type="match status" value="1"/>
</dbReference>
<evidence type="ECO:0000313" key="8">
    <source>
        <dbReference type="Proteomes" id="UP001348805"/>
    </source>
</evidence>
<dbReference type="InterPro" id="IPR020575">
    <property type="entry name" value="Hsp90_N"/>
</dbReference>
<dbReference type="SUPFAM" id="SSF55874">
    <property type="entry name" value="ATPase domain of HSP90 chaperone/DNA topoisomerase II/histidine kinase"/>
    <property type="match status" value="1"/>
</dbReference>
<dbReference type="Pfam" id="PF00183">
    <property type="entry name" value="HSP90"/>
    <property type="match status" value="1"/>
</dbReference>
<protein>
    <submittedName>
        <fullName evidence="7">Chaperone protein HtpG</fullName>
    </submittedName>
</protein>
<evidence type="ECO:0000313" key="7">
    <source>
        <dbReference type="EMBL" id="WQJ51514.1"/>
    </source>
</evidence>
<keyword evidence="4" id="KW-0143">Chaperone</keyword>
<keyword evidence="8" id="KW-1185">Reference proteome</keyword>
<evidence type="ECO:0000259" key="6">
    <source>
        <dbReference type="SMART" id="SM00387"/>
    </source>
</evidence>
<dbReference type="InterPro" id="IPR003594">
    <property type="entry name" value="HATPase_dom"/>
</dbReference>
<dbReference type="SMART" id="SM00387">
    <property type="entry name" value="HATPase_c"/>
    <property type="match status" value="1"/>
</dbReference>
<evidence type="ECO:0000256" key="3">
    <source>
        <dbReference type="ARBA" id="ARBA00022840"/>
    </source>
</evidence>
<keyword evidence="2" id="KW-0547">Nucleotide-binding</keyword>
<dbReference type="Proteomes" id="UP001348805">
    <property type="component" value="Segment"/>
</dbReference>
<dbReference type="PRINTS" id="PR00775">
    <property type="entry name" value="HEATSHOCK90"/>
</dbReference>
<dbReference type="Gene3D" id="3.30.565.10">
    <property type="entry name" value="Histidine kinase-like ATPase, C-terminal domain"/>
    <property type="match status" value="1"/>
</dbReference>
<dbReference type="NCBIfam" id="NF003555">
    <property type="entry name" value="PRK05218.1"/>
    <property type="match status" value="1"/>
</dbReference>
<evidence type="ECO:0000256" key="2">
    <source>
        <dbReference type="ARBA" id="ARBA00022741"/>
    </source>
</evidence>
<feature type="domain" description="Histidine kinase/HSP90-like ATPase" evidence="6">
    <location>
        <begin position="24"/>
        <end position="160"/>
    </location>
</feature>
<proteinExistence type="inferred from homology"/>